<dbReference type="Proteomes" id="UP000677152">
    <property type="component" value="Chromosome"/>
</dbReference>
<dbReference type="GO" id="GO:0030170">
    <property type="term" value="F:pyridoxal phosphate binding"/>
    <property type="evidence" value="ECO:0007669"/>
    <property type="project" value="TreeGrafter"/>
</dbReference>
<keyword evidence="6" id="KW-0032">Aminotransferase</keyword>
<dbReference type="Pfam" id="PF01041">
    <property type="entry name" value="DegT_DnrJ_EryC1"/>
    <property type="match status" value="1"/>
</dbReference>
<gene>
    <name evidence="6" type="ORF">KCV87_01155</name>
</gene>
<dbReference type="Gene3D" id="3.90.1150.10">
    <property type="entry name" value="Aspartate Aminotransferase, domain 1"/>
    <property type="match status" value="1"/>
</dbReference>
<dbReference type="PIRSF" id="PIRSF000390">
    <property type="entry name" value="PLP_StrS"/>
    <property type="match status" value="1"/>
</dbReference>
<organism evidence="6 7">
    <name type="scientific">Actinosynnema pretiosum subsp. pretiosum</name>
    <dbReference type="NCBI Taxonomy" id="103721"/>
    <lineage>
        <taxon>Bacteria</taxon>
        <taxon>Bacillati</taxon>
        <taxon>Actinomycetota</taxon>
        <taxon>Actinomycetes</taxon>
        <taxon>Pseudonocardiales</taxon>
        <taxon>Pseudonocardiaceae</taxon>
        <taxon>Actinosynnema</taxon>
    </lineage>
</organism>
<feature type="modified residue" description="N6-(pyridoxal phosphate)lysine" evidence="4">
    <location>
        <position position="212"/>
    </location>
</feature>
<dbReference type="Gene3D" id="3.40.640.10">
    <property type="entry name" value="Type I PLP-dependent aspartate aminotransferase-like (Major domain)"/>
    <property type="match status" value="1"/>
</dbReference>
<keyword evidence="6" id="KW-0808">Transferase</keyword>
<evidence type="ECO:0000256" key="5">
    <source>
        <dbReference type="RuleBase" id="RU004508"/>
    </source>
</evidence>
<dbReference type="EMBL" id="CP073249">
    <property type="protein sequence ID" value="QUF04781.1"/>
    <property type="molecule type" value="Genomic_DNA"/>
</dbReference>
<evidence type="ECO:0000313" key="7">
    <source>
        <dbReference type="Proteomes" id="UP000677152"/>
    </source>
</evidence>
<evidence type="ECO:0000313" key="6">
    <source>
        <dbReference type="EMBL" id="QUF04781.1"/>
    </source>
</evidence>
<dbReference type="SUPFAM" id="SSF53383">
    <property type="entry name" value="PLP-dependent transferases"/>
    <property type="match status" value="1"/>
</dbReference>
<dbReference type="GO" id="GO:0000271">
    <property type="term" value="P:polysaccharide biosynthetic process"/>
    <property type="evidence" value="ECO:0007669"/>
    <property type="project" value="TreeGrafter"/>
</dbReference>
<comment type="similarity">
    <text evidence="2 5">Belongs to the DegT/DnrJ/EryC1 family.</text>
</comment>
<dbReference type="InterPro" id="IPR015421">
    <property type="entry name" value="PyrdxlP-dep_Trfase_major"/>
</dbReference>
<dbReference type="InterPro" id="IPR015422">
    <property type="entry name" value="PyrdxlP-dep_Trfase_small"/>
</dbReference>
<evidence type="ECO:0000256" key="1">
    <source>
        <dbReference type="ARBA" id="ARBA00022898"/>
    </source>
</evidence>
<dbReference type="InterPro" id="IPR015424">
    <property type="entry name" value="PyrdxlP-dep_Trfase"/>
</dbReference>
<dbReference type="PANTHER" id="PTHR30244:SF36">
    <property type="entry name" value="3-OXO-GLUCOSE-6-PHOSPHATE:GLUTAMATE AMINOTRANSFERASE"/>
    <property type="match status" value="1"/>
</dbReference>
<accession>A0AA45L7J0</accession>
<feature type="active site" description="Proton acceptor" evidence="3">
    <location>
        <position position="212"/>
    </location>
</feature>
<proteinExistence type="inferred from homology"/>
<evidence type="ECO:0000256" key="4">
    <source>
        <dbReference type="PIRSR" id="PIRSR000390-2"/>
    </source>
</evidence>
<keyword evidence="1 4" id="KW-0663">Pyridoxal phosphate</keyword>
<dbReference type="CDD" id="cd00616">
    <property type="entry name" value="AHBA_syn"/>
    <property type="match status" value="1"/>
</dbReference>
<reference evidence="6" key="1">
    <citation type="submission" date="2021-04" db="EMBL/GenBank/DDBJ databases">
        <title>Genomic sequence of Actinosynnema pretiosum subsp. pretiosum ATCC 31280 (C-14919).</title>
        <authorList>
            <person name="Bai L."/>
            <person name="Wang X."/>
            <person name="Xiao Y."/>
        </authorList>
    </citation>
    <scope>NUCLEOTIDE SEQUENCE</scope>
    <source>
        <strain evidence="6">ATCC 31280</strain>
    </source>
</reference>
<sequence>MKCARGVLPHDCPTLRRVLRQRRWTPLPVPFFTQSATFSRLWPVTRHHVEDVVENGKYSHGRKVVELERALAEYTGARHVIGVNSGTDALVLLLRACGLGAGDEVVVPAFSFAATATSVVLAGGTPVFADVEPDGYGISPASVAAVATPRTRFVMPTHLFHHTADLTGVREVADRLGLAVVEDSAEAIGMRYGGRHAGLHGFGGVLSFFPTKTLGALGDAGAVITDDPRVAEVVSALRHHGRPGPTADNFPAINTATALPGVNSKMDDVQAAVLLAKLGRLEQDIRRRAELAARYTARLTGVPGVRKLPEVLPRAEAVRGVAYVYVAEFARRDELAEHLAARGVGTETYYPLPLHLQPCFAHLGHAPGDFPNAEAACAHALALPLYPDLAEEQVDRVCAEIRDFYAASDLHLSAPAANRGSRR</sequence>
<protein>
    <submittedName>
        <fullName evidence="6">DegT/DnrJ/EryC1/StrS family aminotransferase</fullName>
    </submittedName>
</protein>
<name>A0AA45L7J0_9PSEU</name>
<dbReference type="AlphaFoldDB" id="A0AA45L7J0"/>
<dbReference type="InterPro" id="IPR000653">
    <property type="entry name" value="DegT/StrS_aminotransferase"/>
</dbReference>
<evidence type="ECO:0000256" key="3">
    <source>
        <dbReference type="PIRSR" id="PIRSR000390-1"/>
    </source>
</evidence>
<dbReference type="PANTHER" id="PTHR30244">
    <property type="entry name" value="TRANSAMINASE"/>
    <property type="match status" value="1"/>
</dbReference>
<dbReference type="GO" id="GO:0008483">
    <property type="term" value="F:transaminase activity"/>
    <property type="evidence" value="ECO:0007669"/>
    <property type="project" value="UniProtKB-KW"/>
</dbReference>
<evidence type="ECO:0000256" key="2">
    <source>
        <dbReference type="ARBA" id="ARBA00037999"/>
    </source>
</evidence>